<reference evidence="2 3" key="1">
    <citation type="submission" date="2013-11" db="EMBL/GenBank/DDBJ databases">
        <title>Genome sequencing of Stegodyphus mimosarum.</title>
        <authorList>
            <person name="Bechsgaard J."/>
        </authorList>
    </citation>
    <scope>NUCLEOTIDE SEQUENCE [LARGE SCALE GENOMIC DNA]</scope>
</reference>
<keyword evidence="1" id="KW-0812">Transmembrane</keyword>
<evidence type="ECO:0000313" key="2">
    <source>
        <dbReference type="EMBL" id="KFM73023.1"/>
    </source>
</evidence>
<feature type="transmembrane region" description="Helical" evidence="1">
    <location>
        <begin position="12"/>
        <end position="36"/>
    </location>
</feature>
<dbReference type="AlphaFoldDB" id="A0A087U6N4"/>
<evidence type="ECO:0000256" key="1">
    <source>
        <dbReference type="SAM" id="Phobius"/>
    </source>
</evidence>
<protein>
    <submittedName>
        <fullName evidence="2">Uncharacterized protein</fullName>
    </submittedName>
</protein>
<keyword evidence="1" id="KW-1133">Transmembrane helix</keyword>
<dbReference type="Proteomes" id="UP000054359">
    <property type="component" value="Unassembled WGS sequence"/>
</dbReference>
<sequence length="45" mass="5353">MISDISVHGLIWLTIVITLAKNFYIYQQIFLVYVFIDRGNMNKNF</sequence>
<dbReference type="EMBL" id="KK118464">
    <property type="protein sequence ID" value="KFM73023.1"/>
    <property type="molecule type" value="Genomic_DNA"/>
</dbReference>
<keyword evidence="3" id="KW-1185">Reference proteome</keyword>
<gene>
    <name evidence="2" type="ORF">X975_16554</name>
</gene>
<accession>A0A087U6N4</accession>
<keyword evidence="1" id="KW-0472">Membrane</keyword>
<feature type="non-terminal residue" evidence="2">
    <location>
        <position position="45"/>
    </location>
</feature>
<evidence type="ECO:0000313" key="3">
    <source>
        <dbReference type="Proteomes" id="UP000054359"/>
    </source>
</evidence>
<proteinExistence type="predicted"/>
<name>A0A087U6N4_STEMI</name>
<organism evidence="2 3">
    <name type="scientific">Stegodyphus mimosarum</name>
    <name type="common">African social velvet spider</name>
    <dbReference type="NCBI Taxonomy" id="407821"/>
    <lineage>
        <taxon>Eukaryota</taxon>
        <taxon>Metazoa</taxon>
        <taxon>Ecdysozoa</taxon>
        <taxon>Arthropoda</taxon>
        <taxon>Chelicerata</taxon>
        <taxon>Arachnida</taxon>
        <taxon>Araneae</taxon>
        <taxon>Araneomorphae</taxon>
        <taxon>Entelegynae</taxon>
        <taxon>Eresoidea</taxon>
        <taxon>Eresidae</taxon>
        <taxon>Stegodyphus</taxon>
    </lineage>
</organism>